<organism evidence="4 5">
    <name type="scientific">Rotaria sordida</name>
    <dbReference type="NCBI Taxonomy" id="392033"/>
    <lineage>
        <taxon>Eukaryota</taxon>
        <taxon>Metazoa</taxon>
        <taxon>Spiralia</taxon>
        <taxon>Gnathifera</taxon>
        <taxon>Rotifera</taxon>
        <taxon>Eurotatoria</taxon>
        <taxon>Bdelloidea</taxon>
        <taxon>Philodinida</taxon>
        <taxon>Philodinidae</taxon>
        <taxon>Rotaria</taxon>
    </lineage>
</organism>
<sequence length="789" mass="89388">MLRFLVIAVLPGIHCAIGYGLANSMLIEGDDGNIIIDTLESREAATELQKDFQVISSKPVVAIIYTHNHADHVFGAEVLAGNNLSNVKVYSHSKTQKILDATLGIVQQITYQRAARQFGMYLTSENDGINNGIGLNLKYNKDSTSALLYPTNTFDTDRWNLTIAGRDFVLYHAPGETDDQIVIYMPKENVLFAADNIYKAFPNIYAIRGTTTRDAIQWVSSLDLMRNLRSEYLIPSHTKPISGAEYIYETITIYRDAMQFVHDQTVRFMNKGFSPDEIIGNKLIQLPKRLKEHPYLQEFYGTVDWSIRGIFDQYLGWYSGKSSDLNPDAPNVRAQNLIRLGGGSKKVFESAQVAYSEQKYQWCLELTEALCIYPEDLNKSEIIQLQVSTLQKLASLQTSANGRNWYLTKSLEIQGLIEIKPSPAQVTKTILNSSLKKLFMLLSVNLNYHKANDINQLVLFHFQDTNEKFSIHIRNGIADVKYQWPENIQSNPIDMIIEVIKEEIWKQVIAQLAPDSSTQILSVTSELYLSTSSIGERSNSETSEINAIKLNVIAEKVSSKKGSIPPRNNYKCGYMKLTKEFVSSLGWAKALFDPSFDKCYCKDCYPTEYPNVTKAGNAEYVIPRGWVRLGLHVDVVTQEQHDIWNKWIVTFHGTTIIAAHSILAHRHFCLPGDKLIDGSVLGIRPGHIPDKKHIYTSPTIAYSSLPVYSPRKEFRSSRTNRVYEVQVVLQCRQKPTSFTAQSETVRAGSKRICPFIPNEKVEYYTDIRSAIVAYGLLVRFYEISDDCDF</sequence>
<dbReference type="SMART" id="SM00849">
    <property type="entry name" value="Lactamase_B"/>
    <property type="match status" value="1"/>
</dbReference>
<feature type="domain" description="Metallo-beta-lactamase" evidence="2">
    <location>
        <begin position="21"/>
        <end position="237"/>
    </location>
</feature>
<feature type="chain" id="PRO_5035618201" description="Metallo-beta-lactamase domain-containing protein" evidence="1">
    <location>
        <begin position="23"/>
        <end position="789"/>
    </location>
</feature>
<dbReference type="InterPro" id="IPR038536">
    <property type="entry name" value="Alkyl/aryl-sulf_dimr_sf"/>
</dbReference>
<dbReference type="InterPro" id="IPR029228">
    <property type="entry name" value="Alkyl_sulf_dimr"/>
</dbReference>
<evidence type="ECO:0000313" key="5">
    <source>
        <dbReference type="Proteomes" id="UP000663874"/>
    </source>
</evidence>
<dbReference type="InterPro" id="IPR036527">
    <property type="entry name" value="SCP2_sterol-bd_dom_sf"/>
</dbReference>
<comment type="caution">
    <text evidence="4">The sequence shown here is derived from an EMBL/GenBank/DDBJ whole genome shotgun (WGS) entry which is preliminary data.</text>
</comment>
<dbReference type="PANTHER" id="PTHR43223:SF2">
    <property type="entry name" value="METALLO-BETA-LACTAMASE DOMAIN-CONTAINING PROTEIN"/>
    <property type="match status" value="1"/>
</dbReference>
<evidence type="ECO:0000259" key="2">
    <source>
        <dbReference type="SMART" id="SM00849"/>
    </source>
</evidence>
<feature type="signal peptide" evidence="1">
    <location>
        <begin position="1"/>
        <end position="22"/>
    </location>
</feature>
<protein>
    <recommendedName>
        <fullName evidence="2">Metallo-beta-lactamase domain-containing protein</fullName>
    </recommendedName>
</protein>
<dbReference type="GO" id="GO:0046983">
    <property type="term" value="F:protein dimerization activity"/>
    <property type="evidence" value="ECO:0007669"/>
    <property type="project" value="InterPro"/>
</dbReference>
<dbReference type="InterPro" id="IPR036866">
    <property type="entry name" value="RibonucZ/Hydroxyglut_hydro"/>
</dbReference>
<dbReference type="Gene3D" id="3.30.1050.10">
    <property type="entry name" value="SCP2 sterol-binding domain"/>
    <property type="match status" value="1"/>
</dbReference>
<dbReference type="Gene3D" id="1.25.40.880">
    <property type="entry name" value="Alkyl sulfatase, dimerisation domain"/>
    <property type="match status" value="1"/>
</dbReference>
<dbReference type="PANTHER" id="PTHR43223">
    <property type="entry name" value="ALKYL/ARYL-SULFATASE"/>
    <property type="match status" value="1"/>
</dbReference>
<evidence type="ECO:0000313" key="3">
    <source>
        <dbReference type="EMBL" id="CAF3857645.1"/>
    </source>
</evidence>
<dbReference type="InterPro" id="IPR001279">
    <property type="entry name" value="Metallo-B-lactamas"/>
</dbReference>
<evidence type="ECO:0000313" key="4">
    <source>
        <dbReference type="EMBL" id="CAF3885628.1"/>
    </source>
</evidence>
<dbReference type="EMBL" id="CAJOAX010003500">
    <property type="protein sequence ID" value="CAF3857645.1"/>
    <property type="molecule type" value="Genomic_DNA"/>
</dbReference>
<dbReference type="Proteomes" id="UP000663823">
    <property type="component" value="Unassembled WGS sequence"/>
</dbReference>
<dbReference type="Pfam" id="PF00753">
    <property type="entry name" value="Lactamase_B"/>
    <property type="match status" value="1"/>
</dbReference>
<dbReference type="EMBL" id="CAJOBE010003524">
    <property type="protein sequence ID" value="CAF3885628.1"/>
    <property type="molecule type" value="Genomic_DNA"/>
</dbReference>
<proteinExistence type="predicted"/>
<dbReference type="InterPro" id="IPR044097">
    <property type="entry name" value="Bds1/SdsA1_MBL-fold"/>
</dbReference>
<dbReference type="GO" id="GO:0018741">
    <property type="term" value="F:linear primary-alkylsulfatase activity"/>
    <property type="evidence" value="ECO:0007669"/>
    <property type="project" value="InterPro"/>
</dbReference>
<keyword evidence="1" id="KW-0732">Signal</keyword>
<dbReference type="CDD" id="cd07710">
    <property type="entry name" value="arylsulfatase_Sdsa1-like_MBL-fold"/>
    <property type="match status" value="1"/>
</dbReference>
<reference evidence="4" key="1">
    <citation type="submission" date="2021-02" db="EMBL/GenBank/DDBJ databases">
        <authorList>
            <person name="Nowell W R."/>
        </authorList>
    </citation>
    <scope>NUCLEOTIDE SEQUENCE</scope>
</reference>
<dbReference type="Pfam" id="PF14863">
    <property type="entry name" value="Alkyl_sulf_dimr"/>
    <property type="match status" value="1"/>
</dbReference>
<dbReference type="SUPFAM" id="SSF56281">
    <property type="entry name" value="Metallo-hydrolase/oxidoreductase"/>
    <property type="match status" value="1"/>
</dbReference>
<dbReference type="Gene3D" id="3.60.15.30">
    <property type="entry name" value="Metallo-beta-lactamase domain"/>
    <property type="match status" value="1"/>
</dbReference>
<dbReference type="GO" id="GO:0018909">
    <property type="term" value="P:dodecyl sulfate metabolic process"/>
    <property type="evidence" value="ECO:0007669"/>
    <property type="project" value="InterPro"/>
</dbReference>
<evidence type="ECO:0000256" key="1">
    <source>
        <dbReference type="SAM" id="SignalP"/>
    </source>
</evidence>
<accession>A0A819GNU7</accession>
<dbReference type="InterPro" id="IPR052195">
    <property type="entry name" value="Bact_Alkyl/Aryl-Sulfatase"/>
</dbReference>
<gene>
    <name evidence="4" type="ORF">FNK824_LOCUS19777</name>
    <name evidence="3" type="ORF">OTI717_LOCUS21519</name>
</gene>
<name>A0A819GNU7_9BILA</name>
<dbReference type="AlphaFoldDB" id="A0A819GNU7"/>
<dbReference type="Proteomes" id="UP000663874">
    <property type="component" value="Unassembled WGS sequence"/>
</dbReference>